<dbReference type="PANTHER" id="PTHR23519">
    <property type="entry name" value="AUTOPHAGY-RELATED PROTEIN 22"/>
    <property type="match status" value="1"/>
</dbReference>
<dbReference type="SUPFAM" id="SSF103473">
    <property type="entry name" value="MFS general substrate transporter"/>
    <property type="match status" value="1"/>
</dbReference>
<dbReference type="InterPro" id="IPR050495">
    <property type="entry name" value="ATG22/LtaA_families"/>
</dbReference>
<feature type="transmembrane region" description="Helical" evidence="8">
    <location>
        <begin position="365"/>
        <end position="386"/>
    </location>
</feature>
<evidence type="ECO:0000256" key="7">
    <source>
        <dbReference type="SAM" id="MobiDB-lite"/>
    </source>
</evidence>
<reference evidence="9 10" key="1">
    <citation type="submission" date="2024-03" db="EMBL/GenBank/DDBJ databases">
        <title>Complete genome sequence of the green alga Chloropicon roscoffensis RCC1871.</title>
        <authorList>
            <person name="Lemieux C."/>
            <person name="Pombert J.-F."/>
            <person name="Otis C."/>
            <person name="Turmel M."/>
        </authorList>
    </citation>
    <scope>NUCLEOTIDE SEQUENCE [LARGE SCALE GENOMIC DNA]</scope>
    <source>
        <strain evidence="9 10">RCC1871</strain>
    </source>
</reference>
<keyword evidence="10" id="KW-1185">Reference proteome</keyword>
<evidence type="ECO:0000313" key="9">
    <source>
        <dbReference type="EMBL" id="WZN60401.1"/>
    </source>
</evidence>
<dbReference type="PANTHER" id="PTHR23519:SF1">
    <property type="entry name" value="AUTOPHAGY-RELATED PROTEIN 22"/>
    <property type="match status" value="1"/>
</dbReference>
<feature type="region of interest" description="Disordered" evidence="7">
    <location>
        <begin position="520"/>
        <end position="541"/>
    </location>
</feature>
<evidence type="ECO:0000256" key="8">
    <source>
        <dbReference type="SAM" id="Phobius"/>
    </source>
</evidence>
<evidence type="ECO:0000313" key="10">
    <source>
        <dbReference type="Proteomes" id="UP001472866"/>
    </source>
</evidence>
<comment type="similarity">
    <text evidence="2">Belongs to the ATG22 family.</text>
</comment>
<feature type="transmembrane region" description="Helical" evidence="8">
    <location>
        <begin position="269"/>
        <end position="289"/>
    </location>
</feature>
<name>A0AAX4P2Y4_9CHLO</name>
<dbReference type="EMBL" id="CP151503">
    <property type="protein sequence ID" value="WZN60401.1"/>
    <property type="molecule type" value="Genomic_DNA"/>
</dbReference>
<feature type="transmembrane region" description="Helical" evidence="8">
    <location>
        <begin position="398"/>
        <end position="415"/>
    </location>
</feature>
<organism evidence="9 10">
    <name type="scientific">Chloropicon roscoffensis</name>
    <dbReference type="NCBI Taxonomy" id="1461544"/>
    <lineage>
        <taxon>Eukaryota</taxon>
        <taxon>Viridiplantae</taxon>
        <taxon>Chlorophyta</taxon>
        <taxon>Chloropicophyceae</taxon>
        <taxon>Chloropicales</taxon>
        <taxon>Chloropicaceae</taxon>
        <taxon>Chloropicon</taxon>
    </lineage>
</organism>
<evidence type="ECO:0000256" key="6">
    <source>
        <dbReference type="ARBA" id="ARBA00023136"/>
    </source>
</evidence>
<dbReference type="InterPro" id="IPR024671">
    <property type="entry name" value="Atg22-like"/>
</dbReference>
<keyword evidence="5 8" id="KW-1133">Transmembrane helix</keyword>
<feature type="transmembrane region" description="Helical" evidence="8">
    <location>
        <begin position="329"/>
        <end position="353"/>
    </location>
</feature>
<feature type="transmembrane region" description="Helical" evidence="8">
    <location>
        <begin position="484"/>
        <end position="503"/>
    </location>
</feature>
<feature type="transmembrane region" description="Helical" evidence="8">
    <location>
        <begin position="421"/>
        <end position="443"/>
    </location>
</feature>
<evidence type="ECO:0000256" key="1">
    <source>
        <dbReference type="ARBA" id="ARBA00004127"/>
    </source>
</evidence>
<evidence type="ECO:0000256" key="3">
    <source>
        <dbReference type="ARBA" id="ARBA00022448"/>
    </source>
</evidence>
<sequence length="541" mass="58697">MAKEVAAKRRKSCTCCLPEDEELASWYFYDFGIGPIALAIIVFAPLLVVTQAKHEASKGGVIEWRHITSDGDLCAPQVTVATDADFARPANVSGDCEWFPLDTKVPGIDVDYTAVGAYVSALVLFFSGALLVVLGPVGDFGSHRRATLATCVVVWASCFAIPVAFTGTSFCLANAALIFVGATAWNFGNRALRNAYLPLLVRSDPRVAHFAAGGDKVEQRRVSEQLASEFSITTSAYFFVGQILGFVVQGLLVTMLAPSETRPSDTLGLRLSLAFAAAFGAIVCLRSVWGLGKRPGPPFSAGWGARATLGCRRVWKVLSLMRRDMRQMCVFLAGRTLHWIAVQSILTSATLYIEREFSLTADELVLPLVVMLVTSMVSAFALGALVKRHENSNQRITLAVCVVTNFIPLYMLLGMRQKWEIYFLFVVAGILVSPFPALSRGILAQMIPAGYSSTLMSLEGILELGTAWVGPLVIGLIVDLSGSIRWGCFSMTFVMLPALPFLFRTDLALASEQKVAVEESTQAEEGQDLEMFQLVPESEEG</sequence>
<proteinExistence type="inferred from homology"/>
<dbReference type="Proteomes" id="UP001472866">
    <property type="component" value="Chromosome 03"/>
</dbReference>
<feature type="transmembrane region" description="Helical" evidence="8">
    <location>
        <begin position="27"/>
        <end position="48"/>
    </location>
</feature>
<evidence type="ECO:0000256" key="5">
    <source>
        <dbReference type="ARBA" id="ARBA00022989"/>
    </source>
</evidence>
<dbReference type="AlphaFoldDB" id="A0AAX4P2Y4"/>
<feature type="transmembrane region" description="Helical" evidence="8">
    <location>
        <begin position="455"/>
        <end position="478"/>
    </location>
</feature>
<keyword evidence="4 8" id="KW-0812">Transmembrane</keyword>
<accession>A0AAX4P2Y4</accession>
<keyword evidence="6 8" id="KW-0472">Membrane</keyword>
<keyword evidence="3" id="KW-0813">Transport</keyword>
<comment type="subcellular location">
    <subcellularLocation>
        <location evidence="1">Endomembrane system</location>
        <topology evidence="1">Multi-pass membrane protein</topology>
    </subcellularLocation>
</comment>
<feature type="transmembrane region" description="Helical" evidence="8">
    <location>
        <begin position="115"/>
        <end position="134"/>
    </location>
</feature>
<dbReference type="GO" id="GO:0012505">
    <property type="term" value="C:endomembrane system"/>
    <property type="evidence" value="ECO:0007669"/>
    <property type="project" value="UniProtKB-SubCell"/>
</dbReference>
<feature type="transmembrane region" description="Helical" evidence="8">
    <location>
        <begin position="236"/>
        <end position="257"/>
    </location>
</feature>
<gene>
    <name evidence="9" type="ORF">HKI87_03g19300</name>
</gene>
<dbReference type="Gene3D" id="1.20.1250.20">
    <property type="entry name" value="MFS general substrate transporter like domains"/>
    <property type="match status" value="1"/>
</dbReference>
<dbReference type="Pfam" id="PF11700">
    <property type="entry name" value="ATG22"/>
    <property type="match status" value="1"/>
</dbReference>
<evidence type="ECO:0000256" key="4">
    <source>
        <dbReference type="ARBA" id="ARBA00022692"/>
    </source>
</evidence>
<feature type="transmembrane region" description="Helical" evidence="8">
    <location>
        <begin position="146"/>
        <end position="165"/>
    </location>
</feature>
<protein>
    <submittedName>
        <fullName evidence="9">Vacuole effluxer Atg22</fullName>
    </submittedName>
</protein>
<dbReference type="InterPro" id="IPR036259">
    <property type="entry name" value="MFS_trans_sf"/>
</dbReference>
<evidence type="ECO:0000256" key="2">
    <source>
        <dbReference type="ARBA" id="ARBA00006978"/>
    </source>
</evidence>